<evidence type="ECO:0000256" key="4">
    <source>
        <dbReference type="RuleBase" id="RU003887"/>
    </source>
</evidence>
<dbReference type="InterPro" id="IPR020094">
    <property type="entry name" value="TruA/RsuA/RluB/E/F_N"/>
</dbReference>
<dbReference type="InterPro" id="IPR020103">
    <property type="entry name" value="PsdUridine_synth_cat_dom_sf"/>
</dbReference>
<dbReference type="PANTHER" id="PTHR47683:SF2">
    <property type="entry name" value="RNA-BINDING S4 DOMAIN-CONTAINING PROTEIN"/>
    <property type="match status" value="1"/>
</dbReference>
<evidence type="ECO:0000256" key="1">
    <source>
        <dbReference type="ARBA" id="ARBA00008348"/>
    </source>
</evidence>
<dbReference type="PROSITE" id="PS01149">
    <property type="entry name" value="PSI_RSU"/>
    <property type="match status" value="1"/>
</dbReference>
<dbReference type="FunFam" id="3.10.290.10:FF:000003">
    <property type="entry name" value="Pseudouridine synthase"/>
    <property type="match status" value="1"/>
</dbReference>
<dbReference type="Gene3D" id="3.10.290.10">
    <property type="entry name" value="RNA-binding S4 domain"/>
    <property type="match status" value="1"/>
</dbReference>
<comment type="caution">
    <text evidence="6">The sequence shown here is derived from an EMBL/GenBank/DDBJ whole genome shotgun (WGS) entry which is preliminary data.</text>
</comment>
<dbReference type="Pfam" id="PF00849">
    <property type="entry name" value="PseudoU_synth_2"/>
    <property type="match status" value="1"/>
</dbReference>
<proteinExistence type="inferred from homology"/>
<dbReference type="GO" id="GO:0000455">
    <property type="term" value="P:enzyme-directed rRNA pseudouridine synthesis"/>
    <property type="evidence" value="ECO:0007669"/>
    <property type="project" value="UniProtKB-ARBA"/>
</dbReference>
<dbReference type="InterPro" id="IPR036986">
    <property type="entry name" value="S4_RNA-bd_sf"/>
</dbReference>
<dbReference type="InterPro" id="IPR000748">
    <property type="entry name" value="PsdUridine_synth_RsuA/RluB/E/F"/>
</dbReference>
<dbReference type="FunFam" id="3.30.70.1560:FF:000002">
    <property type="entry name" value="Pseudouridine synthase"/>
    <property type="match status" value="1"/>
</dbReference>
<dbReference type="Gene3D" id="3.30.70.580">
    <property type="entry name" value="Pseudouridine synthase I, catalytic domain, N-terminal subdomain"/>
    <property type="match status" value="1"/>
</dbReference>
<dbReference type="EMBL" id="DVIQ01000024">
    <property type="protein sequence ID" value="HIS30905.1"/>
    <property type="molecule type" value="Genomic_DNA"/>
</dbReference>
<dbReference type="PANTHER" id="PTHR47683">
    <property type="entry name" value="PSEUDOURIDINE SYNTHASE FAMILY PROTEIN-RELATED"/>
    <property type="match status" value="1"/>
</dbReference>
<dbReference type="SUPFAM" id="SSF55120">
    <property type="entry name" value="Pseudouridine synthase"/>
    <property type="match status" value="1"/>
</dbReference>
<comment type="similarity">
    <text evidence="1 4">Belongs to the pseudouridine synthase RsuA family.</text>
</comment>
<dbReference type="EC" id="5.4.99.-" evidence="4"/>
<dbReference type="InterPro" id="IPR002942">
    <property type="entry name" value="S4_RNA-bd"/>
</dbReference>
<keyword evidence="3" id="KW-0694">RNA-binding</keyword>
<dbReference type="Gene3D" id="3.30.70.1560">
    <property type="entry name" value="Alpha-L RNA-binding motif"/>
    <property type="match status" value="1"/>
</dbReference>
<dbReference type="InterPro" id="IPR050343">
    <property type="entry name" value="RsuA_PseudoU_synthase"/>
</dbReference>
<dbReference type="PROSITE" id="PS50889">
    <property type="entry name" value="S4"/>
    <property type="match status" value="1"/>
</dbReference>
<gene>
    <name evidence="6" type="ORF">IAB44_05040</name>
</gene>
<evidence type="ECO:0000256" key="2">
    <source>
        <dbReference type="ARBA" id="ARBA00023235"/>
    </source>
</evidence>
<reference evidence="6" key="2">
    <citation type="journal article" date="2021" name="PeerJ">
        <title>Extensive microbial diversity within the chicken gut microbiome revealed by metagenomics and culture.</title>
        <authorList>
            <person name="Gilroy R."/>
            <person name="Ravi A."/>
            <person name="Getino M."/>
            <person name="Pursley I."/>
            <person name="Horton D.L."/>
            <person name="Alikhan N.F."/>
            <person name="Baker D."/>
            <person name="Gharbi K."/>
            <person name="Hall N."/>
            <person name="Watson M."/>
            <person name="Adriaenssens E.M."/>
            <person name="Foster-Nyarko E."/>
            <person name="Jarju S."/>
            <person name="Secka A."/>
            <person name="Antonio M."/>
            <person name="Oren A."/>
            <person name="Chaudhuri R.R."/>
            <person name="La Ragione R."/>
            <person name="Hildebrand F."/>
            <person name="Pallen M.J."/>
        </authorList>
    </citation>
    <scope>NUCLEOTIDE SEQUENCE</scope>
    <source>
        <strain evidence="6">CHK190-19873</strain>
    </source>
</reference>
<accession>A0A9D1JJB1</accession>
<dbReference type="SUPFAM" id="SSF55174">
    <property type="entry name" value="Alpha-L RNA-binding motif"/>
    <property type="match status" value="1"/>
</dbReference>
<reference evidence="6" key="1">
    <citation type="submission" date="2020-10" db="EMBL/GenBank/DDBJ databases">
        <authorList>
            <person name="Gilroy R."/>
        </authorList>
    </citation>
    <scope>NUCLEOTIDE SEQUENCE</scope>
    <source>
        <strain evidence="6">CHK190-19873</strain>
    </source>
</reference>
<protein>
    <recommendedName>
        <fullName evidence="4">Pseudouridine synthase</fullName>
        <ecNumber evidence="4">5.4.99.-</ecNumber>
    </recommendedName>
</protein>
<dbReference type="GO" id="GO:0003723">
    <property type="term" value="F:RNA binding"/>
    <property type="evidence" value="ECO:0007669"/>
    <property type="project" value="UniProtKB-KW"/>
</dbReference>
<dbReference type="Proteomes" id="UP000823935">
    <property type="component" value="Unassembled WGS sequence"/>
</dbReference>
<dbReference type="NCBIfam" id="TIGR00093">
    <property type="entry name" value="pseudouridine synthase"/>
    <property type="match status" value="1"/>
</dbReference>
<organism evidence="6 7">
    <name type="scientific">Candidatus Limivivens intestinipullorum</name>
    <dbReference type="NCBI Taxonomy" id="2840858"/>
    <lineage>
        <taxon>Bacteria</taxon>
        <taxon>Bacillati</taxon>
        <taxon>Bacillota</taxon>
        <taxon>Clostridia</taxon>
        <taxon>Lachnospirales</taxon>
        <taxon>Lachnospiraceae</taxon>
        <taxon>Lachnospiraceae incertae sedis</taxon>
        <taxon>Candidatus Limivivens</taxon>
    </lineage>
</organism>
<evidence type="ECO:0000313" key="7">
    <source>
        <dbReference type="Proteomes" id="UP000823935"/>
    </source>
</evidence>
<sequence>MQRTDADRDRNVPVRLNKYLSEAGVCSRREADRLIEAGKVYVDGRRAETGIRILPGQDVRVEGKQVEGKEQMALLAFYKPRGVVCTTDRRWGDRIIEDVLDYPQRVFYIGRLDKDSEGLLLMTNNGDIVNKIMREGNAHEKEYLVTVDKPVTEDFLKGMRAGGLVIQGRKTLPCRVWKTGGKSFGIVLTQGLNRQIRRMCAHFGREVVTLKRVRVMNIRLGDLRPGKWRRITGEEQERLFALLKDSANTPAYRKDKKKREEEKWTK</sequence>
<keyword evidence="2 4" id="KW-0413">Isomerase</keyword>
<dbReference type="AlphaFoldDB" id="A0A9D1JJB1"/>
<feature type="domain" description="RNA-binding S4" evidence="5">
    <location>
        <begin position="14"/>
        <end position="71"/>
    </location>
</feature>
<dbReference type="GO" id="GO:0120159">
    <property type="term" value="F:rRNA pseudouridine synthase activity"/>
    <property type="evidence" value="ECO:0007669"/>
    <property type="project" value="UniProtKB-ARBA"/>
</dbReference>
<dbReference type="InterPro" id="IPR042092">
    <property type="entry name" value="PsdUridine_s_RsuA/RluB/E/F_cat"/>
</dbReference>
<dbReference type="SMART" id="SM00363">
    <property type="entry name" value="S4"/>
    <property type="match status" value="1"/>
</dbReference>
<name>A0A9D1JJB1_9FIRM</name>
<dbReference type="CDD" id="cd00165">
    <property type="entry name" value="S4"/>
    <property type="match status" value="1"/>
</dbReference>
<dbReference type="InterPro" id="IPR018496">
    <property type="entry name" value="PsdUridine_synth_RsuA/RluB_CS"/>
</dbReference>
<evidence type="ECO:0000256" key="3">
    <source>
        <dbReference type="PROSITE-ProRule" id="PRU00182"/>
    </source>
</evidence>
<evidence type="ECO:0000259" key="5">
    <source>
        <dbReference type="SMART" id="SM00363"/>
    </source>
</evidence>
<dbReference type="InterPro" id="IPR006145">
    <property type="entry name" value="PsdUridine_synth_RsuA/RluA"/>
</dbReference>
<evidence type="ECO:0000313" key="6">
    <source>
        <dbReference type="EMBL" id="HIS30905.1"/>
    </source>
</evidence>
<dbReference type="Pfam" id="PF01479">
    <property type="entry name" value="S4"/>
    <property type="match status" value="1"/>
</dbReference>